<sequence length="93" mass="10646">MCAMPLGVRHRILLFGLRPILVHRLSAKDWLGVHHTHNLLPYPHSSTQQMYGGSKVFVASNEEKPQVRSRFLCQVGELASNQRLLSVEWRDLS</sequence>
<evidence type="ECO:0000313" key="2">
    <source>
        <dbReference type="Proteomes" id="UP000626092"/>
    </source>
</evidence>
<protein>
    <submittedName>
        <fullName evidence="1">Uncharacterized protein</fullName>
    </submittedName>
</protein>
<dbReference type="Proteomes" id="UP000626092">
    <property type="component" value="Unassembled WGS sequence"/>
</dbReference>
<accession>A0A834H045</accession>
<gene>
    <name evidence="1" type="ORF">RHSIM_Rhsim05G0220200</name>
</gene>
<evidence type="ECO:0000313" key="1">
    <source>
        <dbReference type="EMBL" id="KAF7142892.1"/>
    </source>
</evidence>
<reference evidence="1" key="1">
    <citation type="submission" date="2019-11" db="EMBL/GenBank/DDBJ databases">
        <authorList>
            <person name="Liu Y."/>
            <person name="Hou J."/>
            <person name="Li T.-Q."/>
            <person name="Guan C.-H."/>
            <person name="Wu X."/>
            <person name="Wu H.-Z."/>
            <person name="Ling F."/>
            <person name="Zhang R."/>
            <person name="Shi X.-G."/>
            <person name="Ren J.-P."/>
            <person name="Chen E.-F."/>
            <person name="Sun J.-M."/>
        </authorList>
    </citation>
    <scope>NUCLEOTIDE SEQUENCE</scope>
    <source>
        <strain evidence="1">Adult_tree_wgs_1</strain>
        <tissue evidence="1">Leaves</tissue>
    </source>
</reference>
<dbReference type="EMBL" id="WJXA01000005">
    <property type="protein sequence ID" value="KAF7142892.1"/>
    <property type="molecule type" value="Genomic_DNA"/>
</dbReference>
<comment type="caution">
    <text evidence="1">The sequence shown here is derived from an EMBL/GenBank/DDBJ whole genome shotgun (WGS) entry which is preliminary data.</text>
</comment>
<dbReference type="AlphaFoldDB" id="A0A834H045"/>
<keyword evidence="2" id="KW-1185">Reference proteome</keyword>
<name>A0A834H045_RHOSS</name>
<proteinExistence type="predicted"/>
<organism evidence="1 2">
    <name type="scientific">Rhododendron simsii</name>
    <name type="common">Sims's rhododendron</name>
    <dbReference type="NCBI Taxonomy" id="118357"/>
    <lineage>
        <taxon>Eukaryota</taxon>
        <taxon>Viridiplantae</taxon>
        <taxon>Streptophyta</taxon>
        <taxon>Embryophyta</taxon>
        <taxon>Tracheophyta</taxon>
        <taxon>Spermatophyta</taxon>
        <taxon>Magnoliopsida</taxon>
        <taxon>eudicotyledons</taxon>
        <taxon>Gunneridae</taxon>
        <taxon>Pentapetalae</taxon>
        <taxon>asterids</taxon>
        <taxon>Ericales</taxon>
        <taxon>Ericaceae</taxon>
        <taxon>Ericoideae</taxon>
        <taxon>Rhodoreae</taxon>
        <taxon>Rhododendron</taxon>
    </lineage>
</organism>